<dbReference type="InterPro" id="IPR012337">
    <property type="entry name" value="RNaseH-like_sf"/>
</dbReference>
<dbReference type="SUPFAM" id="SSF53098">
    <property type="entry name" value="Ribonuclease H-like"/>
    <property type="match status" value="1"/>
</dbReference>
<evidence type="ECO:0000256" key="2">
    <source>
        <dbReference type="ARBA" id="ARBA00022722"/>
    </source>
</evidence>
<comment type="function">
    <text evidence="5">Exoribonuclease involved in ribosome biosynthesis. Involved in the processing of ITS1, the internal transcribed spacer localized between the 18S and 5.8S rRNAs.</text>
</comment>
<keyword evidence="4" id="KW-0269">Exonuclease</keyword>
<reference evidence="8" key="1">
    <citation type="journal article" date="2023" name="Mol. Phylogenet. Evol.">
        <title>Genome-scale phylogeny and comparative genomics of the fungal order Sordariales.</title>
        <authorList>
            <person name="Hensen N."/>
            <person name="Bonometti L."/>
            <person name="Westerberg I."/>
            <person name="Brannstrom I.O."/>
            <person name="Guillou S."/>
            <person name="Cros-Aarteil S."/>
            <person name="Calhoun S."/>
            <person name="Haridas S."/>
            <person name="Kuo A."/>
            <person name="Mondo S."/>
            <person name="Pangilinan J."/>
            <person name="Riley R."/>
            <person name="LaButti K."/>
            <person name="Andreopoulos B."/>
            <person name="Lipzen A."/>
            <person name="Chen C."/>
            <person name="Yan M."/>
            <person name="Daum C."/>
            <person name="Ng V."/>
            <person name="Clum A."/>
            <person name="Steindorff A."/>
            <person name="Ohm R.A."/>
            <person name="Martin F."/>
            <person name="Silar P."/>
            <person name="Natvig D.O."/>
            <person name="Lalanne C."/>
            <person name="Gautier V."/>
            <person name="Ament-Velasquez S.L."/>
            <person name="Kruys A."/>
            <person name="Hutchinson M.I."/>
            <person name="Powell A.J."/>
            <person name="Barry K."/>
            <person name="Miller A.N."/>
            <person name="Grigoriev I.V."/>
            <person name="Debuchy R."/>
            <person name="Gladieux P."/>
            <person name="Hiltunen Thoren M."/>
            <person name="Johannesson H."/>
        </authorList>
    </citation>
    <scope>NUCLEOTIDE SEQUENCE</scope>
    <source>
        <strain evidence="8">PSN243</strain>
    </source>
</reference>
<feature type="region of interest" description="Disordered" evidence="6">
    <location>
        <begin position="56"/>
        <end position="91"/>
    </location>
</feature>
<protein>
    <recommendedName>
        <fullName evidence="7">Exonuclease domain-containing protein</fullName>
    </recommendedName>
</protein>
<dbReference type="PANTHER" id="PTHR12801:SF45">
    <property type="entry name" value="RNA EXONUCLEASE 4"/>
    <property type="match status" value="1"/>
</dbReference>
<reference evidence="8" key="2">
    <citation type="submission" date="2023-05" db="EMBL/GenBank/DDBJ databases">
        <authorList>
            <consortium name="Lawrence Berkeley National Laboratory"/>
            <person name="Steindorff A."/>
            <person name="Hensen N."/>
            <person name="Bonometti L."/>
            <person name="Westerberg I."/>
            <person name="Brannstrom I.O."/>
            <person name="Guillou S."/>
            <person name="Cros-Aarteil S."/>
            <person name="Calhoun S."/>
            <person name="Haridas S."/>
            <person name="Kuo A."/>
            <person name="Mondo S."/>
            <person name="Pangilinan J."/>
            <person name="Riley R."/>
            <person name="Labutti K."/>
            <person name="Andreopoulos B."/>
            <person name="Lipzen A."/>
            <person name="Chen C."/>
            <person name="Yanf M."/>
            <person name="Daum C."/>
            <person name="Ng V."/>
            <person name="Clum A."/>
            <person name="Ohm R."/>
            <person name="Martin F."/>
            <person name="Silar P."/>
            <person name="Natvig D."/>
            <person name="Lalanne C."/>
            <person name="Gautier V."/>
            <person name="Ament-Velasquez S.L."/>
            <person name="Kruys A."/>
            <person name="Hutchinson M.I."/>
            <person name="Powell A.J."/>
            <person name="Barry K."/>
            <person name="Miller A.N."/>
            <person name="Grigoriev I.V."/>
            <person name="Debuchy R."/>
            <person name="Gladieux P."/>
            <person name="Thoren M.H."/>
            <person name="Johannesson H."/>
        </authorList>
    </citation>
    <scope>NUCLEOTIDE SEQUENCE</scope>
    <source>
        <strain evidence="8">PSN243</strain>
    </source>
</reference>
<evidence type="ECO:0000256" key="4">
    <source>
        <dbReference type="ARBA" id="ARBA00022839"/>
    </source>
</evidence>
<feature type="domain" description="Exonuclease" evidence="7">
    <location>
        <begin position="160"/>
        <end position="403"/>
    </location>
</feature>
<evidence type="ECO:0000256" key="5">
    <source>
        <dbReference type="ARBA" id="ARBA00025599"/>
    </source>
</evidence>
<keyword evidence="1" id="KW-0698">rRNA processing</keyword>
<dbReference type="SMART" id="SM00479">
    <property type="entry name" value="EXOIII"/>
    <property type="match status" value="1"/>
</dbReference>
<dbReference type="GO" id="GO:0000027">
    <property type="term" value="P:ribosomal large subunit assembly"/>
    <property type="evidence" value="ECO:0007669"/>
    <property type="project" value="TreeGrafter"/>
</dbReference>
<keyword evidence="9" id="KW-1185">Reference proteome</keyword>
<accession>A0AAV9G717</accession>
<evidence type="ECO:0000256" key="1">
    <source>
        <dbReference type="ARBA" id="ARBA00022552"/>
    </source>
</evidence>
<dbReference type="InterPro" id="IPR047021">
    <property type="entry name" value="REXO1/3/4-like"/>
</dbReference>
<evidence type="ECO:0000256" key="3">
    <source>
        <dbReference type="ARBA" id="ARBA00022801"/>
    </source>
</evidence>
<dbReference type="GO" id="GO:0006364">
    <property type="term" value="P:rRNA processing"/>
    <property type="evidence" value="ECO:0007669"/>
    <property type="project" value="UniProtKB-KW"/>
</dbReference>
<name>A0AAV9G717_9PEZI</name>
<organism evidence="8 9">
    <name type="scientific">Podospora aff. communis PSN243</name>
    <dbReference type="NCBI Taxonomy" id="3040156"/>
    <lineage>
        <taxon>Eukaryota</taxon>
        <taxon>Fungi</taxon>
        <taxon>Dikarya</taxon>
        <taxon>Ascomycota</taxon>
        <taxon>Pezizomycotina</taxon>
        <taxon>Sordariomycetes</taxon>
        <taxon>Sordariomycetidae</taxon>
        <taxon>Sordariales</taxon>
        <taxon>Podosporaceae</taxon>
        <taxon>Podospora</taxon>
    </lineage>
</organism>
<keyword evidence="2" id="KW-0540">Nuclease</keyword>
<dbReference type="InterPro" id="IPR013520">
    <property type="entry name" value="Ribonucl_H"/>
</dbReference>
<dbReference type="InterPro" id="IPR036397">
    <property type="entry name" value="RNaseH_sf"/>
</dbReference>
<dbReference type="GO" id="GO:0005634">
    <property type="term" value="C:nucleus"/>
    <property type="evidence" value="ECO:0007669"/>
    <property type="project" value="TreeGrafter"/>
</dbReference>
<proteinExistence type="predicted"/>
<evidence type="ECO:0000313" key="8">
    <source>
        <dbReference type="EMBL" id="KAK4443030.1"/>
    </source>
</evidence>
<evidence type="ECO:0000256" key="6">
    <source>
        <dbReference type="SAM" id="MobiDB-lite"/>
    </source>
</evidence>
<dbReference type="AlphaFoldDB" id="A0AAV9G717"/>
<dbReference type="Proteomes" id="UP001321760">
    <property type="component" value="Unassembled WGS sequence"/>
</dbReference>
<feature type="region of interest" description="Disordered" evidence="6">
    <location>
        <begin position="284"/>
        <end position="306"/>
    </location>
</feature>
<evidence type="ECO:0000259" key="7">
    <source>
        <dbReference type="SMART" id="SM00479"/>
    </source>
</evidence>
<gene>
    <name evidence="8" type="ORF">QBC34DRAFT_362712</name>
</gene>
<sequence length="404" mass="43747">MPSQNGSAAAVPIQPTKEYLTKMTSLVLSFDALKTSGFVVAPLTDKELDAMKRCKTCKSRDGQPPGTVSSTQAADEKKGVTGASLSSATTKPEKKVVMHCKSHPGAMTNNRVWSCCGKPNNAPPCVEKENHDVPAGQSDDLMARWRYYPTPATPQASHRAAVALDCEMGIAIDMESELVRVTVIDYFTGENLVDSLVWPDIDIKHYNTRYSGVTRQGIKEAHKKGECLLGGAAARKEVFKFVGPETIVVGHDVKGDLRSLRWIHLKIIDTHILEVENRKREEAEKLAQEAKRGNKSTQEQAKGPENALKEVVKDAVEQGAATEASADVEGALAVMDGQGGTGAAKPGKPAVKRFNPDGLSLKALTHKHLGRDIQTGGKAGHDSFEDSLASRDLLHHWITNYHLA</sequence>
<keyword evidence="3" id="KW-0378">Hydrolase</keyword>
<dbReference type="GO" id="GO:0004527">
    <property type="term" value="F:exonuclease activity"/>
    <property type="evidence" value="ECO:0007669"/>
    <property type="project" value="UniProtKB-KW"/>
</dbReference>
<dbReference type="EMBL" id="MU866001">
    <property type="protein sequence ID" value="KAK4443030.1"/>
    <property type="molecule type" value="Genomic_DNA"/>
</dbReference>
<evidence type="ECO:0000313" key="9">
    <source>
        <dbReference type="Proteomes" id="UP001321760"/>
    </source>
</evidence>
<dbReference type="GO" id="GO:0003676">
    <property type="term" value="F:nucleic acid binding"/>
    <property type="evidence" value="ECO:0007669"/>
    <property type="project" value="InterPro"/>
</dbReference>
<comment type="caution">
    <text evidence="8">The sequence shown here is derived from an EMBL/GenBank/DDBJ whole genome shotgun (WGS) entry which is preliminary data.</text>
</comment>
<dbReference type="Gene3D" id="3.30.420.10">
    <property type="entry name" value="Ribonuclease H-like superfamily/Ribonuclease H"/>
    <property type="match status" value="2"/>
</dbReference>
<dbReference type="PANTHER" id="PTHR12801">
    <property type="entry name" value="RNA EXONUCLEASE REXO1 / RECO3 FAMILY MEMBER-RELATED"/>
    <property type="match status" value="1"/>
</dbReference>
<dbReference type="CDD" id="cd06137">
    <property type="entry name" value="DEDDh_RNase"/>
    <property type="match status" value="1"/>
</dbReference>